<dbReference type="AlphaFoldDB" id="A0A7F8PY09"/>
<keyword evidence="1" id="KW-0677">Repeat</keyword>
<evidence type="ECO:0000256" key="1">
    <source>
        <dbReference type="ARBA" id="ARBA00022737"/>
    </source>
</evidence>
<dbReference type="GeneID" id="102742726"/>
<evidence type="ECO:0000313" key="4">
    <source>
        <dbReference type="RefSeq" id="XP_030873078.1"/>
    </source>
</evidence>
<dbReference type="OrthoDB" id="423343at2759"/>
<sequence length="421" mass="45900">MEESFAVAKETPSGKMAAAGGESPSSSPPLQDPPSRPPRDGYGVYVYPNSFFRYEGEWKGGKKHGQGKLLFKDGSYYEGEFVDGEITGKGCRLWASSGNTYSGQFVLGEPQGHGVMKYKAGGRYEGEFSHGLREGHGHLVDQDGQAYWGSFHENKRHGRGHMVFRNGDKYEGDWVRDQRQGHGVLCRADSSTYEGQWHSDVFSGLGNMTHSSGAVYHGMWINGHPVAQAKRIVILGPEVMDVAQGSSFTLNVQLQQDNGEVARSKHLQGDDWIFRKINRCQVLRVRDEMAHVASGTRCPCSRHGLSVLHFSGETSSSSWGCEPHCPENCRPVKQGCARFSDVRLGPPPPGYSPVLFLDGLREEADCRPRGSLGPGRTMPAVQDPPRGSRGRGARARGAPLSSPASQGAAERATLVGRGLWA</sequence>
<keyword evidence="3" id="KW-1185">Reference proteome</keyword>
<dbReference type="PANTHER" id="PTHR43215">
    <property type="entry name" value="RADIAL SPOKE HEAD 1 HOMOLOG"/>
    <property type="match status" value="1"/>
</dbReference>
<protein>
    <submittedName>
        <fullName evidence="4">MORN repeat-containing protein 1</fullName>
    </submittedName>
</protein>
<dbReference type="RefSeq" id="XP_030873078.1">
    <property type="nucleotide sequence ID" value="XM_031017218.1"/>
</dbReference>
<dbReference type="Proteomes" id="UP000245341">
    <property type="component" value="Unplaced"/>
</dbReference>
<reference evidence="4" key="1">
    <citation type="submission" date="2025-08" db="UniProtKB">
        <authorList>
            <consortium name="RefSeq"/>
        </authorList>
    </citation>
    <scope>IDENTIFICATION</scope>
    <source>
        <tissue evidence="4">Liver</tissue>
    </source>
</reference>
<dbReference type="KEGG" id="lww:102742726"/>
<feature type="region of interest" description="Disordered" evidence="2">
    <location>
        <begin position="366"/>
        <end position="421"/>
    </location>
</feature>
<feature type="region of interest" description="Disordered" evidence="2">
    <location>
        <begin position="1"/>
        <end position="40"/>
    </location>
</feature>
<proteinExistence type="predicted"/>
<organism evidence="3 4">
    <name type="scientific">Leptonychotes weddellii</name>
    <name type="common">Weddell seal</name>
    <name type="synonym">Otaria weddellii</name>
    <dbReference type="NCBI Taxonomy" id="9713"/>
    <lineage>
        <taxon>Eukaryota</taxon>
        <taxon>Metazoa</taxon>
        <taxon>Chordata</taxon>
        <taxon>Craniata</taxon>
        <taxon>Vertebrata</taxon>
        <taxon>Euteleostomi</taxon>
        <taxon>Mammalia</taxon>
        <taxon>Eutheria</taxon>
        <taxon>Laurasiatheria</taxon>
        <taxon>Carnivora</taxon>
        <taxon>Caniformia</taxon>
        <taxon>Pinnipedia</taxon>
        <taxon>Phocidae</taxon>
        <taxon>Monachinae</taxon>
        <taxon>Lobodontini</taxon>
        <taxon>Leptonychotes</taxon>
    </lineage>
</organism>
<feature type="compositionally biased region" description="Pro residues" evidence="2">
    <location>
        <begin position="26"/>
        <end position="36"/>
    </location>
</feature>
<evidence type="ECO:0000313" key="3">
    <source>
        <dbReference type="Proteomes" id="UP000245341"/>
    </source>
</evidence>
<dbReference type="Pfam" id="PF02493">
    <property type="entry name" value="MORN"/>
    <property type="match status" value="8"/>
</dbReference>
<accession>A0A7F8PY09</accession>
<name>A0A7F8PY09_LEPWE</name>
<gene>
    <name evidence="4" type="primary">LOC102742726</name>
</gene>
<dbReference type="InterPro" id="IPR003409">
    <property type="entry name" value="MORN"/>
</dbReference>
<dbReference type="SUPFAM" id="SSF82185">
    <property type="entry name" value="Histone H3 K4-specific methyltransferase SET7/9 N-terminal domain"/>
    <property type="match status" value="2"/>
</dbReference>
<dbReference type="Gene3D" id="2.20.110.10">
    <property type="entry name" value="Histone H3 K4-specific methyltransferase SET7/9 N-terminal domain"/>
    <property type="match status" value="3"/>
</dbReference>
<evidence type="ECO:0000256" key="2">
    <source>
        <dbReference type="SAM" id="MobiDB-lite"/>
    </source>
</evidence>
<dbReference type="PANTHER" id="PTHR43215:SF14">
    <property type="entry name" value="RADIAL SPOKE HEAD 1 HOMOLOG"/>
    <property type="match status" value="1"/>
</dbReference>
<dbReference type="SMART" id="SM00698">
    <property type="entry name" value="MORN"/>
    <property type="match status" value="7"/>
</dbReference>